<dbReference type="GO" id="GO:0019288">
    <property type="term" value="P:isopentenyl diphosphate biosynthetic process, methylerythritol 4-phosphate pathway"/>
    <property type="evidence" value="ECO:0007669"/>
    <property type="project" value="UniProtKB-UniRule"/>
</dbReference>
<proteinExistence type="inferred from homology"/>
<comment type="caution">
    <text evidence="14">The sequence shown here is derived from an EMBL/GenBank/DDBJ whole genome shotgun (WGS) entry which is preliminary data.</text>
</comment>
<feature type="active site" evidence="10">
    <location>
        <position position="14"/>
    </location>
</feature>
<dbReference type="SUPFAM" id="SSF54211">
    <property type="entry name" value="Ribosomal protein S5 domain 2-like"/>
    <property type="match status" value="1"/>
</dbReference>
<dbReference type="PIRSF" id="PIRSF010376">
    <property type="entry name" value="IspE"/>
    <property type="match status" value="1"/>
</dbReference>
<dbReference type="GO" id="GO:0016114">
    <property type="term" value="P:terpenoid biosynthetic process"/>
    <property type="evidence" value="ECO:0007669"/>
    <property type="project" value="UniProtKB-UniRule"/>
</dbReference>
<feature type="active site" evidence="10">
    <location>
        <position position="140"/>
    </location>
</feature>
<dbReference type="InterPro" id="IPR020568">
    <property type="entry name" value="Ribosomal_Su5_D2-typ_SF"/>
</dbReference>
<keyword evidence="4 10" id="KW-0808">Transferase</keyword>
<dbReference type="Gene3D" id="3.30.70.890">
    <property type="entry name" value="GHMP kinase, C-terminal domain"/>
    <property type="match status" value="1"/>
</dbReference>
<keyword evidence="8 10" id="KW-0414">Isoprene biosynthesis</keyword>
<dbReference type="InterPro" id="IPR004424">
    <property type="entry name" value="IspE"/>
</dbReference>
<keyword evidence="7 10" id="KW-0067">ATP-binding</keyword>
<dbReference type="PANTHER" id="PTHR43527:SF2">
    <property type="entry name" value="4-DIPHOSPHOCYTIDYL-2-C-METHYL-D-ERYTHRITOL KINASE, CHLOROPLASTIC"/>
    <property type="match status" value="1"/>
</dbReference>
<feature type="domain" description="GHMP kinase N-terminal" evidence="11">
    <location>
        <begin position="69"/>
        <end position="148"/>
    </location>
</feature>
<evidence type="ECO:0000256" key="8">
    <source>
        <dbReference type="ARBA" id="ARBA00023229"/>
    </source>
</evidence>
<evidence type="ECO:0000259" key="12">
    <source>
        <dbReference type="Pfam" id="PF08544"/>
    </source>
</evidence>
<dbReference type="UniPathway" id="UPA00056">
    <property type="reaction ID" value="UER00094"/>
</dbReference>
<dbReference type="GO" id="GO:0050515">
    <property type="term" value="F:4-(cytidine 5'-diphospho)-2-C-methyl-D-erythritol kinase activity"/>
    <property type="evidence" value="ECO:0007669"/>
    <property type="project" value="UniProtKB-UniRule"/>
</dbReference>
<dbReference type="Gene3D" id="3.30.230.10">
    <property type="match status" value="1"/>
</dbReference>
<evidence type="ECO:0000256" key="4">
    <source>
        <dbReference type="ARBA" id="ARBA00022679"/>
    </source>
</evidence>
<dbReference type="Pfam" id="PF08544">
    <property type="entry name" value="GHMP_kinases_C"/>
    <property type="match status" value="1"/>
</dbReference>
<comment type="similarity">
    <text evidence="1 10">Belongs to the GHMP kinase family. IspE subfamily.</text>
</comment>
<dbReference type="EMBL" id="JAAGKH010000041">
    <property type="protein sequence ID" value="NDR89182.1"/>
    <property type="molecule type" value="Genomic_DNA"/>
</dbReference>
<dbReference type="HOGENOM" id="CLU_053057_3_0_6"/>
<comment type="catalytic activity">
    <reaction evidence="10">
        <text>4-CDP-2-C-methyl-D-erythritol + ATP = 4-CDP-2-C-methyl-D-erythritol 2-phosphate + ADP + H(+)</text>
        <dbReference type="Rhea" id="RHEA:18437"/>
        <dbReference type="ChEBI" id="CHEBI:15378"/>
        <dbReference type="ChEBI" id="CHEBI:30616"/>
        <dbReference type="ChEBI" id="CHEBI:57823"/>
        <dbReference type="ChEBI" id="CHEBI:57919"/>
        <dbReference type="ChEBI" id="CHEBI:456216"/>
        <dbReference type="EC" id="2.7.1.148"/>
    </reaction>
</comment>
<evidence type="ECO:0000313" key="13">
    <source>
        <dbReference type="EMBL" id="NDR89182.1"/>
    </source>
</evidence>
<dbReference type="HAMAP" id="MF_00061">
    <property type="entry name" value="IspE"/>
    <property type="match status" value="1"/>
</dbReference>
<name>A0A0B3VS43_FRATU</name>
<reference evidence="14" key="1">
    <citation type="submission" date="2019-08" db="EMBL/GenBank/DDBJ databases">
        <authorList>
            <person name="Busch A."/>
        </authorList>
    </citation>
    <scope>NUCLEOTIDE SEQUENCE</scope>
    <source>
        <strain evidence="14">15T0085</strain>
        <strain evidence="13">17T1429</strain>
    </source>
</reference>
<evidence type="ECO:0000256" key="2">
    <source>
        <dbReference type="ARBA" id="ARBA00012052"/>
    </source>
</evidence>
<evidence type="ECO:0000256" key="10">
    <source>
        <dbReference type="HAMAP-Rule" id="MF_00061"/>
    </source>
</evidence>
<evidence type="ECO:0000256" key="3">
    <source>
        <dbReference type="ARBA" id="ARBA00017473"/>
    </source>
</evidence>
<feature type="domain" description="GHMP kinase C-terminal" evidence="12">
    <location>
        <begin position="207"/>
        <end position="263"/>
    </location>
</feature>
<keyword evidence="6 10" id="KW-0418">Kinase</keyword>
<dbReference type="GO" id="GO:0005524">
    <property type="term" value="F:ATP binding"/>
    <property type="evidence" value="ECO:0007669"/>
    <property type="project" value="UniProtKB-UniRule"/>
</dbReference>
<dbReference type="InterPro" id="IPR013750">
    <property type="entry name" value="GHMP_kinase_C_dom"/>
</dbReference>
<evidence type="ECO:0000256" key="9">
    <source>
        <dbReference type="ARBA" id="ARBA00032554"/>
    </source>
</evidence>
<dbReference type="NCBIfam" id="TIGR00154">
    <property type="entry name" value="ispE"/>
    <property type="match status" value="1"/>
</dbReference>
<dbReference type="InterPro" id="IPR036554">
    <property type="entry name" value="GHMP_kinase_C_sf"/>
</dbReference>
<sequence length="275" mass="31533">MANIKAKKYYSYAKINLFLHILNKRTDGYHNLQTWFTFLDLKDQLTFSFNNSREINISSNISIAAKQDNLVYKAIKKFQQSYRVQDIGVDIEIKKNIPMGAGLGGGSSNAATTLIALRDYYLPQLSNEEMIPLAVKLGADVPIFVYGKSAWAEGIGEILYHKDFSPQYALLIKPDIHISTKEFFTSEDLIKSSVLISKDLGFDKSIMHNDFENVFYAKYPEFSQYLKELDSDFRMTGTGSCFYLLSADKNKLEQLTRKINKPLDKWLVKTLNYVY</sequence>
<dbReference type="AlphaFoldDB" id="A0A0B3VS43"/>
<comment type="function">
    <text evidence="10">Catalyzes the phosphorylation of the position 2 hydroxy group of 4-diphosphocytidyl-2C-methyl-D-erythritol.</text>
</comment>
<gene>
    <name evidence="10 14" type="primary">ispE</name>
    <name evidence="14" type="ORF">FWI86_06315</name>
    <name evidence="13" type="ORF">FWJ04_05970</name>
</gene>
<dbReference type="eggNOG" id="COG1947">
    <property type="taxonomic scope" value="Bacteria"/>
</dbReference>
<evidence type="ECO:0000256" key="6">
    <source>
        <dbReference type="ARBA" id="ARBA00022777"/>
    </source>
</evidence>
<evidence type="ECO:0000259" key="11">
    <source>
        <dbReference type="Pfam" id="PF00288"/>
    </source>
</evidence>
<dbReference type="Pfam" id="PF00288">
    <property type="entry name" value="GHMP_kinases_N"/>
    <property type="match status" value="1"/>
</dbReference>
<comment type="pathway">
    <text evidence="10">Isoprenoid biosynthesis; isopentenyl diphosphate biosynthesis via DXP pathway; isopentenyl diphosphate from 1-deoxy-D-xylulose 5-phosphate: step 3/6.</text>
</comment>
<keyword evidence="5 10" id="KW-0547">Nucleotide-binding</keyword>
<feature type="binding site" evidence="10">
    <location>
        <begin position="98"/>
        <end position="108"/>
    </location>
    <ligand>
        <name>ATP</name>
        <dbReference type="ChEBI" id="CHEBI:30616"/>
    </ligand>
</feature>
<protein>
    <recommendedName>
        <fullName evidence="3 10">4-diphosphocytidyl-2-C-methyl-D-erythritol kinase</fullName>
        <shortName evidence="10">CMK</shortName>
        <ecNumber evidence="2 10">2.7.1.148</ecNumber>
    </recommendedName>
    <alternativeName>
        <fullName evidence="9 10">4-(cytidine-5'-diphospho)-2-C-methyl-D-erythritol kinase</fullName>
    </alternativeName>
</protein>
<evidence type="ECO:0000256" key="7">
    <source>
        <dbReference type="ARBA" id="ARBA00022840"/>
    </source>
</evidence>
<dbReference type="KEGG" id="ftc:DA46_574"/>
<reference evidence="14" key="2">
    <citation type="submission" date="2020-02" db="EMBL/GenBank/DDBJ databases">
        <title>Using affinity propagation clustering for identifying bacterial clades and subclades with whole-genome sequences of Francisella tularensis.</title>
        <authorList>
            <person name="Homeier-Bachmann T."/>
            <person name="Abdel-Glil M.Y."/>
            <person name="Hackbart A."/>
            <person name="Hotzel H."/>
            <person name="Tomaso H."/>
        </authorList>
    </citation>
    <scope>NUCLEOTIDE SEQUENCE</scope>
    <source>
        <strain evidence="14">15T0085</strain>
        <strain evidence="13">17T1429</strain>
    </source>
</reference>
<dbReference type="SMR" id="A0A0B3VS43"/>
<dbReference type="OMA" id="RWPSPAK"/>
<dbReference type="KEGG" id="ftz:CH68_156"/>
<organism evidence="14">
    <name type="scientific">Francisella tularensis subsp. holarctica</name>
    <dbReference type="NCBI Taxonomy" id="119857"/>
    <lineage>
        <taxon>Bacteria</taxon>
        <taxon>Pseudomonadati</taxon>
        <taxon>Pseudomonadota</taxon>
        <taxon>Gammaproteobacteria</taxon>
        <taxon>Thiotrichales</taxon>
        <taxon>Francisellaceae</taxon>
        <taxon>Francisella</taxon>
    </lineage>
</organism>
<dbReference type="SUPFAM" id="SSF55060">
    <property type="entry name" value="GHMP Kinase, C-terminal domain"/>
    <property type="match status" value="1"/>
</dbReference>
<accession>A0A0B3VS43</accession>
<dbReference type="KEGG" id="ftv:CH67_419"/>
<dbReference type="PANTHER" id="PTHR43527">
    <property type="entry name" value="4-DIPHOSPHOCYTIDYL-2-C-METHYL-D-ERYTHRITOL KINASE, CHLOROPLASTIC"/>
    <property type="match status" value="1"/>
</dbReference>
<dbReference type="InterPro" id="IPR014721">
    <property type="entry name" value="Ribsml_uS5_D2-typ_fold_subgr"/>
</dbReference>
<dbReference type="InterPro" id="IPR006204">
    <property type="entry name" value="GHMP_kinase_N_dom"/>
</dbReference>
<dbReference type="EMBL" id="JAAGJP010000040">
    <property type="protein sequence ID" value="NDS68647.1"/>
    <property type="molecule type" value="Genomic_DNA"/>
</dbReference>
<evidence type="ECO:0000256" key="5">
    <source>
        <dbReference type="ARBA" id="ARBA00022741"/>
    </source>
</evidence>
<evidence type="ECO:0000313" key="14">
    <source>
        <dbReference type="EMBL" id="NDS68647.1"/>
    </source>
</evidence>
<dbReference type="EC" id="2.7.1.148" evidence="2 10"/>
<dbReference type="RefSeq" id="WP_003014135.1">
    <property type="nucleotide sequence ID" value="NZ_CP009693.1"/>
</dbReference>
<evidence type="ECO:0000256" key="1">
    <source>
        <dbReference type="ARBA" id="ARBA00009684"/>
    </source>
</evidence>